<feature type="transmembrane region" description="Helical" evidence="7">
    <location>
        <begin position="186"/>
        <end position="205"/>
    </location>
</feature>
<gene>
    <name evidence="9" type="ORF">SAMEA4029009_CIC11G00000002110</name>
</gene>
<reference evidence="9 10" key="1">
    <citation type="submission" date="2016-10" db="EMBL/GenBank/DDBJ databases">
        <authorList>
            <person name="de Groot N.N."/>
        </authorList>
    </citation>
    <scope>NUCLEOTIDE SEQUENCE [LARGE SCALE GENOMIC DNA]</scope>
    <source>
        <strain evidence="9 10">PYCC 4715</strain>
    </source>
</reference>
<dbReference type="PROSITE" id="PS50850">
    <property type="entry name" value="MFS"/>
    <property type="match status" value="1"/>
</dbReference>
<dbReference type="GO" id="GO:0005886">
    <property type="term" value="C:plasma membrane"/>
    <property type="evidence" value="ECO:0007669"/>
    <property type="project" value="TreeGrafter"/>
</dbReference>
<evidence type="ECO:0000259" key="8">
    <source>
        <dbReference type="PROSITE" id="PS50850"/>
    </source>
</evidence>
<keyword evidence="4 7" id="KW-0812">Transmembrane</keyword>
<dbReference type="Proteomes" id="UP000182259">
    <property type="component" value="Chromosome IV"/>
</dbReference>
<evidence type="ECO:0000256" key="1">
    <source>
        <dbReference type="ARBA" id="ARBA00004127"/>
    </source>
</evidence>
<dbReference type="PANTHER" id="PTHR23501">
    <property type="entry name" value="MAJOR FACILITATOR SUPERFAMILY"/>
    <property type="match status" value="1"/>
</dbReference>
<comment type="subcellular location">
    <subcellularLocation>
        <location evidence="1">Endomembrane system</location>
        <topology evidence="1">Multi-pass membrane protein</topology>
    </subcellularLocation>
</comment>
<evidence type="ECO:0000313" key="9">
    <source>
        <dbReference type="EMBL" id="SGZ55818.1"/>
    </source>
</evidence>
<feature type="transmembrane region" description="Helical" evidence="7">
    <location>
        <begin position="60"/>
        <end position="85"/>
    </location>
</feature>
<evidence type="ECO:0000313" key="10">
    <source>
        <dbReference type="Proteomes" id="UP000182259"/>
    </source>
</evidence>
<organism evidence="9 10">
    <name type="scientific">Sungouiella intermedia</name>
    <dbReference type="NCBI Taxonomy" id="45354"/>
    <lineage>
        <taxon>Eukaryota</taxon>
        <taxon>Fungi</taxon>
        <taxon>Dikarya</taxon>
        <taxon>Ascomycota</taxon>
        <taxon>Saccharomycotina</taxon>
        <taxon>Pichiomycetes</taxon>
        <taxon>Metschnikowiaceae</taxon>
        <taxon>Sungouiella</taxon>
    </lineage>
</organism>
<dbReference type="InterPro" id="IPR020846">
    <property type="entry name" value="MFS_dom"/>
</dbReference>
<evidence type="ECO:0000256" key="7">
    <source>
        <dbReference type="SAM" id="Phobius"/>
    </source>
</evidence>
<protein>
    <submittedName>
        <fullName evidence="9">CIC11C00000002110</fullName>
    </submittedName>
</protein>
<evidence type="ECO:0000256" key="4">
    <source>
        <dbReference type="ARBA" id="ARBA00022692"/>
    </source>
</evidence>
<dbReference type="SUPFAM" id="SSF103473">
    <property type="entry name" value="MFS general substrate transporter"/>
    <property type="match status" value="1"/>
</dbReference>
<comment type="similarity">
    <text evidence="2">Belongs to the major facilitator superfamily.</text>
</comment>
<feature type="transmembrane region" description="Helical" evidence="7">
    <location>
        <begin position="282"/>
        <end position="306"/>
    </location>
</feature>
<feature type="transmembrane region" description="Helical" evidence="7">
    <location>
        <begin position="326"/>
        <end position="351"/>
    </location>
</feature>
<feature type="transmembrane region" description="Helical" evidence="7">
    <location>
        <begin position="463"/>
        <end position="482"/>
    </location>
</feature>
<dbReference type="Pfam" id="PF07690">
    <property type="entry name" value="MFS_1"/>
    <property type="match status" value="2"/>
</dbReference>
<feature type="transmembrane region" description="Helical" evidence="7">
    <location>
        <begin position="217"/>
        <end position="235"/>
    </location>
</feature>
<keyword evidence="3" id="KW-0813">Transport</keyword>
<evidence type="ECO:0000256" key="3">
    <source>
        <dbReference type="ARBA" id="ARBA00022448"/>
    </source>
</evidence>
<feature type="transmembrane region" description="Helical" evidence="7">
    <location>
        <begin position="391"/>
        <end position="411"/>
    </location>
</feature>
<dbReference type="GO" id="GO:0046943">
    <property type="term" value="F:carboxylic acid transmembrane transporter activity"/>
    <property type="evidence" value="ECO:0007669"/>
    <property type="project" value="UniProtKB-ARBA"/>
</dbReference>
<keyword evidence="5 7" id="KW-1133">Transmembrane helix</keyword>
<feature type="transmembrane region" description="Helical" evidence="7">
    <location>
        <begin position="417"/>
        <end position="442"/>
    </location>
</feature>
<dbReference type="PANTHER" id="PTHR23501:SF78">
    <property type="entry name" value="MAJOR FACILITATOR SUPERFAMILY (MFS) PROFILE DOMAIN-CONTAINING PROTEIN-RELATED"/>
    <property type="match status" value="1"/>
</dbReference>
<name>A0A1L0BZG7_9ASCO</name>
<feature type="transmembrane region" description="Helical" evidence="7">
    <location>
        <begin position="363"/>
        <end position="384"/>
    </location>
</feature>
<dbReference type="FunFam" id="1.20.1720.10:FF:000013">
    <property type="entry name" value="Related to multidrug resistance proteins"/>
    <property type="match status" value="1"/>
</dbReference>
<accession>A0A1L0BZG7</accession>
<feature type="transmembrane region" description="Helical" evidence="7">
    <location>
        <begin position="256"/>
        <end position="276"/>
    </location>
</feature>
<feature type="transmembrane region" description="Helical" evidence="7">
    <location>
        <begin position="128"/>
        <end position="147"/>
    </location>
</feature>
<dbReference type="InterPro" id="IPR036259">
    <property type="entry name" value="MFS_trans_sf"/>
</dbReference>
<dbReference type="Gene3D" id="1.20.1250.20">
    <property type="entry name" value="MFS general substrate transporter like domains"/>
    <property type="match status" value="2"/>
</dbReference>
<dbReference type="AlphaFoldDB" id="A0A1L0BZG7"/>
<evidence type="ECO:0000256" key="5">
    <source>
        <dbReference type="ARBA" id="ARBA00022989"/>
    </source>
</evidence>
<proteinExistence type="inferred from homology"/>
<feature type="transmembrane region" description="Helical" evidence="7">
    <location>
        <begin position="535"/>
        <end position="552"/>
    </location>
</feature>
<sequence>MMSATVTEKRQDDIENEINVISREAIHSHNNSRNQIESTARLLENRLGDSHVNILPKKKLIICMLGMSVSLFAVFCDQTSVTVALPVIGRDLNAENTINWAGTSSLLANCVTQVLFGRFADIFGRKTMLLGCLGLLLVSNMLCGFAKTGPQFYVFRAFAGIGGGGSQCLAMVIVSDVVTLKQRGKYQGILGSNVALGNICGPLIMGAFVKRSSWRNFYRTLPPVIALVMVVVYFVGNSKKDEQPSVLTGKEKFRKIDYYGLFFATAGLTLLLIPISGGGSTYAWNSTLVIVMFVLGGVLLLLFLLVEWKIPELPMIPLYIFKNGSLSLLLFTTFLYGMVYYGLLYIVAYYFQLVRGFTEMRSAILLLPLVIPQSVMSAVAGSIISHIGHFLPIMYAGYLFWLAGCGMTIAWNRHTSVAMMAGTLWLIGSGFGFIFQPTIVAAQANSTKAQRAVVISTRNVLRSFGGSLGIAISSLIITNSFIKEINKQLHEENLPHDYLYSLKNSIYARVDMSKLTSAQVELIRLMYMTAIRNVFYFYLPVIGLCFLSVFFVKDNGLRCLDERDPDEKVVEEQTEEKSK</sequence>
<keyword evidence="6 7" id="KW-0472">Membrane</keyword>
<feature type="domain" description="Major facilitator superfamily (MFS) profile" evidence="8">
    <location>
        <begin position="63"/>
        <end position="557"/>
    </location>
</feature>
<dbReference type="GO" id="GO:0012505">
    <property type="term" value="C:endomembrane system"/>
    <property type="evidence" value="ECO:0007669"/>
    <property type="project" value="UniProtKB-SubCell"/>
</dbReference>
<dbReference type="InterPro" id="IPR011701">
    <property type="entry name" value="MFS"/>
</dbReference>
<evidence type="ECO:0000256" key="2">
    <source>
        <dbReference type="ARBA" id="ARBA00008335"/>
    </source>
</evidence>
<evidence type="ECO:0000256" key="6">
    <source>
        <dbReference type="ARBA" id="ARBA00023136"/>
    </source>
</evidence>
<feature type="transmembrane region" description="Helical" evidence="7">
    <location>
        <begin position="153"/>
        <end position="174"/>
    </location>
</feature>
<dbReference type="EMBL" id="LT635767">
    <property type="protein sequence ID" value="SGZ55818.1"/>
    <property type="molecule type" value="Genomic_DNA"/>
</dbReference>